<dbReference type="Proteomes" id="UP000762676">
    <property type="component" value="Unassembled WGS sequence"/>
</dbReference>
<gene>
    <name evidence="1" type="ORF">ElyMa_000811800</name>
</gene>
<name>A0AAV4GXJ2_9GAST</name>
<dbReference type="AlphaFoldDB" id="A0AAV4GXJ2"/>
<evidence type="ECO:0000313" key="1">
    <source>
        <dbReference type="EMBL" id="GFR90214.1"/>
    </source>
</evidence>
<keyword evidence="2" id="KW-1185">Reference proteome</keyword>
<sequence length="121" mass="13954">MSLFQKIGNIGKIIKQNNGLVGTYLKLFRMDDFKWGTMVGEDKYGNKYYQNDYYFFGTDGFSTLPTNRLPSFPFLDASGCQTMLRTYQEQTGVMSLTAPQGRRLRRGFHPKIIHENKPPVI</sequence>
<dbReference type="EMBL" id="BMAT01001680">
    <property type="protein sequence ID" value="GFR90214.1"/>
    <property type="molecule type" value="Genomic_DNA"/>
</dbReference>
<proteinExistence type="predicted"/>
<organism evidence="1 2">
    <name type="scientific">Elysia marginata</name>
    <dbReference type="NCBI Taxonomy" id="1093978"/>
    <lineage>
        <taxon>Eukaryota</taxon>
        <taxon>Metazoa</taxon>
        <taxon>Spiralia</taxon>
        <taxon>Lophotrochozoa</taxon>
        <taxon>Mollusca</taxon>
        <taxon>Gastropoda</taxon>
        <taxon>Heterobranchia</taxon>
        <taxon>Euthyneura</taxon>
        <taxon>Panpulmonata</taxon>
        <taxon>Sacoglossa</taxon>
        <taxon>Placobranchoidea</taxon>
        <taxon>Plakobranchidae</taxon>
        <taxon>Elysia</taxon>
    </lineage>
</organism>
<comment type="caution">
    <text evidence="1">The sequence shown here is derived from an EMBL/GenBank/DDBJ whole genome shotgun (WGS) entry which is preliminary data.</text>
</comment>
<protein>
    <submittedName>
        <fullName evidence="1">NADH dehydrogenase [ubiquinone] 1 alpha subcomplex subunit 12</fullName>
    </submittedName>
</protein>
<evidence type="ECO:0000313" key="2">
    <source>
        <dbReference type="Proteomes" id="UP000762676"/>
    </source>
</evidence>
<reference evidence="1 2" key="1">
    <citation type="journal article" date="2021" name="Elife">
        <title>Chloroplast acquisition without the gene transfer in kleptoplastic sea slugs, Plakobranchus ocellatus.</title>
        <authorList>
            <person name="Maeda T."/>
            <person name="Takahashi S."/>
            <person name="Yoshida T."/>
            <person name="Shimamura S."/>
            <person name="Takaki Y."/>
            <person name="Nagai Y."/>
            <person name="Toyoda A."/>
            <person name="Suzuki Y."/>
            <person name="Arimoto A."/>
            <person name="Ishii H."/>
            <person name="Satoh N."/>
            <person name="Nishiyama T."/>
            <person name="Hasebe M."/>
            <person name="Maruyama T."/>
            <person name="Minagawa J."/>
            <person name="Obokata J."/>
            <person name="Shigenobu S."/>
        </authorList>
    </citation>
    <scope>NUCLEOTIDE SEQUENCE [LARGE SCALE GENOMIC DNA]</scope>
</reference>
<accession>A0AAV4GXJ2</accession>